<dbReference type="InterPro" id="IPR002577">
    <property type="entry name" value="HTH_HxlR"/>
</dbReference>
<keyword evidence="2" id="KW-0238">DNA-binding</keyword>
<feature type="domain" description="HTH hxlR-type" evidence="5">
    <location>
        <begin position="1"/>
        <end position="93"/>
    </location>
</feature>
<dbReference type="CDD" id="cd00090">
    <property type="entry name" value="HTH_ARSR"/>
    <property type="match status" value="1"/>
</dbReference>
<keyword evidence="1" id="KW-0805">Transcription regulation</keyword>
<sequence length="285" mass="30691">MLGTLGDEWTLLILQQATLGATRYGDFAARLPISHAVLTRRLASMTDSGLLEKRIYQENPPRAEYVLTPRGRGLWPVLMSIWEWERHWVPAHAEGLPAMHHATCGCAFAPVLSCRGCGAAATEKDVAAQWGPSGSWARSIPAQSTRRRSASGRGAAGAGLFPETMSILGNRWAFALLVSAFVGTSRFGDFADQLGAPPGSLADRLQIFTGIGVLAAADGRYRLTEKGRATFPILITALQWAQHTFRSPDGLAVDLQHTACGATFEAELTCDQCTGVLRGTEVDVR</sequence>
<evidence type="ECO:0000313" key="6">
    <source>
        <dbReference type="EMBL" id="MCP9271654.1"/>
    </source>
</evidence>
<evidence type="ECO:0000256" key="1">
    <source>
        <dbReference type="ARBA" id="ARBA00023015"/>
    </source>
</evidence>
<dbReference type="PANTHER" id="PTHR33204:SF18">
    <property type="entry name" value="TRANSCRIPTIONAL REGULATORY PROTEIN"/>
    <property type="match status" value="1"/>
</dbReference>
<evidence type="ECO:0000256" key="3">
    <source>
        <dbReference type="ARBA" id="ARBA00023163"/>
    </source>
</evidence>
<dbReference type="Proteomes" id="UP001651690">
    <property type="component" value="Unassembled WGS sequence"/>
</dbReference>
<keyword evidence="7" id="KW-1185">Reference proteome</keyword>
<dbReference type="PANTHER" id="PTHR33204">
    <property type="entry name" value="TRANSCRIPTIONAL REGULATOR, MARR FAMILY"/>
    <property type="match status" value="1"/>
</dbReference>
<dbReference type="InterPro" id="IPR011991">
    <property type="entry name" value="ArsR-like_HTH"/>
</dbReference>
<feature type="region of interest" description="Disordered" evidence="4">
    <location>
        <begin position="131"/>
        <end position="155"/>
    </location>
</feature>
<reference evidence="6 7" key="1">
    <citation type="submission" date="2022-06" db="EMBL/GenBank/DDBJ databases">
        <title>Mycolicibacterium sp. CAU 1645 isolated from seawater.</title>
        <authorList>
            <person name="Kim W."/>
        </authorList>
    </citation>
    <scope>NUCLEOTIDE SEQUENCE [LARGE SCALE GENOMIC DNA]</scope>
    <source>
        <strain evidence="6 7">CAU 1645</strain>
    </source>
</reference>
<dbReference type="SUPFAM" id="SSF46785">
    <property type="entry name" value="Winged helix' DNA-binding domain"/>
    <property type="match status" value="2"/>
</dbReference>
<evidence type="ECO:0000259" key="5">
    <source>
        <dbReference type="PROSITE" id="PS51118"/>
    </source>
</evidence>
<organism evidence="6 7">
    <name type="scientific">Mycolicibacterium arenosum</name>
    <dbReference type="NCBI Taxonomy" id="2952157"/>
    <lineage>
        <taxon>Bacteria</taxon>
        <taxon>Bacillati</taxon>
        <taxon>Actinomycetota</taxon>
        <taxon>Actinomycetes</taxon>
        <taxon>Mycobacteriales</taxon>
        <taxon>Mycobacteriaceae</taxon>
        <taxon>Mycolicibacterium</taxon>
    </lineage>
</organism>
<dbReference type="Gene3D" id="1.10.10.10">
    <property type="entry name" value="Winged helix-like DNA-binding domain superfamily/Winged helix DNA-binding domain"/>
    <property type="match status" value="2"/>
</dbReference>
<dbReference type="PROSITE" id="PS51118">
    <property type="entry name" value="HTH_HXLR"/>
    <property type="match status" value="2"/>
</dbReference>
<evidence type="ECO:0000313" key="7">
    <source>
        <dbReference type="Proteomes" id="UP001651690"/>
    </source>
</evidence>
<dbReference type="InterPro" id="IPR036390">
    <property type="entry name" value="WH_DNA-bd_sf"/>
</dbReference>
<dbReference type="InterPro" id="IPR036388">
    <property type="entry name" value="WH-like_DNA-bd_sf"/>
</dbReference>
<protein>
    <submittedName>
        <fullName evidence="6">Winged helix-turn-helix transcriptional regulator</fullName>
    </submittedName>
</protein>
<comment type="caution">
    <text evidence="6">The sequence shown here is derived from an EMBL/GenBank/DDBJ whole genome shotgun (WGS) entry which is preliminary data.</text>
</comment>
<feature type="domain" description="HTH hxlR-type" evidence="5">
    <location>
        <begin position="158"/>
        <end position="249"/>
    </location>
</feature>
<proteinExistence type="predicted"/>
<name>A0ABT1LXN0_9MYCO</name>
<evidence type="ECO:0000256" key="2">
    <source>
        <dbReference type="ARBA" id="ARBA00023125"/>
    </source>
</evidence>
<dbReference type="EMBL" id="JANDBD010000002">
    <property type="protein sequence ID" value="MCP9271654.1"/>
    <property type="molecule type" value="Genomic_DNA"/>
</dbReference>
<dbReference type="Pfam" id="PF01638">
    <property type="entry name" value="HxlR"/>
    <property type="match status" value="2"/>
</dbReference>
<evidence type="ECO:0000256" key="4">
    <source>
        <dbReference type="SAM" id="MobiDB-lite"/>
    </source>
</evidence>
<accession>A0ABT1LXN0</accession>
<dbReference type="RefSeq" id="WP_255059126.1">
    <property type="nucleotide sequence ID" value="NZ_JANDBD010000002.1"/>
</dbReference>
<gene>
    <name evidence="6" type="ORF">NM203_05600</name>
</gene>
<keyword evidence="3" id="KW-0804">Transcription</keyword>